<dbReference type="Proteomes" id="UP001556367">
    <property type="component" value="Unassembled WGS sequence"/>
</dbReference>
<evidence type="ECO:0000313" key="3">
    <source>
        <dbReference type="Proteomes" id="UP001556367"/>
    </source>
</evidence>
<evidence type="ECO:0000256" key="1">
    <source>
        <dbReference type="ARBA" id="ARBA00022679"/>
    </source>
</evidence>
<dbReference type="InterPro" id="IPR050830">
    <property type="entry name" value="Fungal_FAS"/>
</dbReference>
<dbReference type="PANTHER" id="PTHR10982:SF21">
    <property type="entry name" value="FATTY ACID SYNTHASE SUBUNIT BETA"/>
    <property type="match status" value="1"/>
</dbReference>
<name>A0ABR3J9A0_9AGAR</name>
<accession>A0ABR3J9A0</accession>
<keyword evidence="1" id="KW-0808">Transferase</keyword>
<keyword evidence="3" id="KW-1185">Reference proteome</keyword>
<gene>
    <name evidence="2" type="ORF">HGRIS_006551</name>
</gene>
<proteinExistence type="predicted"/>
<comment type="caution">
    <text evidence="2">The sequence shown here is derived from an EMBL/GenBank/DDBJ whole genome shotgun (WGS) entry which is preliminary data.</text>
</comment>
<dbReference type="PANTHER" id="PTHR10982">
    <property type="entry name" value="MALONYL COA-ACYL CARRIER PROTEIN TRANSACYLASE"/>
    <property type="match status" value="1"/>
</dbReference>
<evidence type="ECO:0000313" key="2">
    <source>
        <dbReference type="EMBL" id="KAL0952261.1"/>
    </source>
</evidence>
<organism evidence="2 3">
    <name type="scientific">Hohenbuehelia grisea</name>
    <dbReference type="NCBI Taxonomy" id="104357"/>
    <lineage>
        <taxon>Eukaryota</taxon>
        <taxon>Fungi</taxon>
        <taxon>Dikarya</taxon>
        <taxon>Basidiomycota</taxon>
        <taxon>Agaricomycotina</taxon>
        <taxon>Agaricomycetes</taxon>
        <taxon>Agaricomycetidae</taxon>
        <taxon>Agaricales</taxon>
        <taxon>Pleurotineae</taxon>
        <taxon>Pleurotaceae</taxon>
        <taxon>Hohenbuehelia</taxon>
    </lineage>
</organism>
<protein>
    <submittedName>
        <fullName evidence="2">Uncharacterized protein</fullName>
    </submittedName>
</protein>
<reference evidence="3" key="1">
    <citation type="submission" date="2024-06" db="EMBL/GenBank/DDBJ databases">
        <title>Multi-omics analyses provide insights into the biosynthesis of the anticancer antibiotic pleurotin in Hohenbuehelia grisea.</title>
        <authorList>
            <person name="Weaver J.A."/>
            <person name="Alberti F."/>
        </authorList>
    </citation>
    <scope>NUCLEOTIDE SEQUENCE [LARGE SCALE GENOMIC DNA]</scope>
    <source>
        <strain evidence="3">T-177</strain>
    </source>
</reference>
<sequence>MVCGQALRPGVTCITWRTLSLRDIDIQSASWPTHPEYTFSHPNGLLFATQFVQIALVVTEKAAFEDMRMEALFRMCLRRPPAWRRAVERDAENHSNYAMCPEDRYHDIAKSLTETFIVEKVKEMLGATSSSFASQRRRSVKRSKATKAVATLSFVAAAEKGVPLCQHLADSAGVNVNPSFVLLPRVQRYQQWIVCWEQACVPRV</sequence>
<dbReference type="EMBL" id="JASNQZ010000010">
    <property type="protein sequence ID" value="KAL0952261.1"/>
    <property type="molecule type" value="Genomic_DNA"/>
</dbReference>